<gene>
    <name evidence="1" type="ORF">ET471_06535</name>
</gene>
<accession>A0A4P6F627</accession>
<dbReference type="SUPFAM" id="SSF52540">
    <property type="entry name" value="P-loop containing nucleoside triphosphate hydrolases"/>
    <property type="match status" value="1"/>
</dbReference>
<dbReference type="AlphaFoldDB" id="A0A4P6F627"/>
<organism evidence="1 2">
    <name type="scientific">Xylanimonas protaetiae</name>
    <dbReference type="NCBI Taxonomy" id="2509457"/>
    <lineage>
        <taxon>Bacteria</taxon>
        <taxon>Bacillati</taxon>
        <taxon>Actinomycetota</taxon>
        <taxon>Actinomycetes</taxon>
        <taxon>Micrococcales</taxon>
        <taxon>Promicromonosporaceae</taxon>
        <taxon>Xylanimonas</taxon>
    </lineage>
</organism>
<proteinExistence type="predicted"/>
<dbReference type="OrthoDB" id="2531964at2"/>
<dbReference type="InterPro" id="IPR027417">
    <property type="entry name" value="P-loop_NTPase"/>
</dbReference>
<name>A0A4P6F627_9MICO</name>
<evidence type="ECO:0000313" key="2">
    <source>
        <dbReference type="Proteomes" id="UP000292118"/>
    </source>
</evidence>
<protein>
    <submittedName>
        <fullName evidence="1">Uncharacterized protein</fullName>
    </submittedName>
</protein>
<reference evidence="1 2" key="1">
    <citation type="submission" date="2019-01" db="EMBL/GenBank/DDBJ databases">
        <title>Genome sequencing of strain FW10M-9.</title>
        <authorList>
            <person name="Heo J."/>
            <person name="Kim S.-J."/>
            <person name="Kim J.-S."/>
            <person name="Hong S.-B."/>
            <person name="Kwon S.-W."/>
        </authorList>
    </citation>
    <scope>NUCLEOTIDE SEQUENCE [LARGE SCALE GENOMIC DNA]</scope>
    <source>
        <strain evidence="1 2">FW10M-9</strain>
    </source>
</reference>
<keyword evidence="2" id="KW-1185">Reference proteome</keyword>
<evidence type="ECO:0000313" key="1">
    <source>
        <dbReference type="EMBL" id="QAY69739.1"/>
    </source>
</evidence>
<dbReference type="KEGG" id="xya:ET471_06535"/>
<dbReference type="Proteomes" id="UP000292118">
    <property type="component" value="Chromosome"/>
</dbReference>
<sequence>MASLGDVFGIGAAVESPSYVDRGQLDSRFTNSVAANRHVAVHGGSKQGKSWLRSKVLPDDQAVVIQCTPHSTPDSLLKEALGRLGVSATLSMTKTRELTGTLNFEGNVELGKILAKAKAQVGASGSIATSSETELAPIGTTAADLSWVSSTISMSGRRLVLEDFHYIDEAAQRTLAFMLKAMGEYGLFVVVIGVWPRDHLLTYYNGDLEGRVDDIHLTWNDAELEQVLVQGANALNISFSDDLRASIVKEAFGNVGLLHRIAARFCEKESVVQTLPRGADRVLDAGRSLTMALSEVAGEMAGRYQAFADNFVRGMRRLSSGLEVYRHLLEAVTDATDSELLAGIDSAVLLQRISAQEGGSGIRASDLTQALDRIDRLQVKIGVNPLVLTYNRSSRKLFLADNSFLFFRRHGQTVWPWSDPAAVLTNDLAIQDPLDFDFASFDL</sequence>
<dbReference type="EMBL" id="CP035493">
    <property type="protein sequence ID" value="QAY69739.1"/>
    <property type="molecule type" value="Genomic_DNA"/>
</dbReference>
<dbReference type="RefSeq" id="WP_129187130.1">
    <property type="nucleotide sequence ID" value="NZ_CP035493.1"/>
</dbReference>